<feature type="chain" id="PRO_5003315160" evidence="1">
    <location>
        <begin position="27"/>
        <end position="75"/>
    </location>
</feature>
<keyword evidence="3" id="KW-1185">Reference proteome</keyword>
<dbReference type="Proteomes" id="UP000001072">
    <property type="component" value="Unassembled WGS sequence"/>
</dbReference>
<organism evidence="3">
    <name type="scientific">Melampsora larici-populina (strain 98AG31 / pathotype 3-4-7)</name>
    <name type="common">Poplar leaf rust fungus</name>
    <dbReference type="NCBI Taxonomy" id="747676"/>
    <lineage>
        <taxon>Eukaryota</taxon>
        <taxon>Fungi</taxon>
        <taxon>Dikarya</taxon>
        <taxon>Basidiomycota</taxon>
        <taxon>Pucciniomycotina</taxon>
        <taxon>Pucciniomycetes</taxon>
        <taxon>Pucciniales</taxon>
        <taxon>Melampsoraceae</taxon>
        <taxon>Melampsora</taxon>
    </lineage>
</organism>
<dbReference type="RefSeq" id="XP_007408710.1">
    <property type="nucleotide sequence ID" value="XM_007408648.1"/>
</dbReference>
<dbReference type="VEuPathDB" id="FungiDB:MELLADRAFT_124485"/>
<name>F4RI61_MELLP</name>
<accession>F4RI61</accession>
<evidence type="ECO:0000313" key="2">
    <source>
        <dbReference type="EMBL" id="EGG07945.1"/>
    </source>
</evidence>
<dbReference type="HOGENOM" id="CLU_183918_0_0_1"/>
<sequence length="75" mass="7836">MISKRYLKLLVVFLGLIAIMAPIAEGSPPKRTLNPLAKCGKSNAQCTKGSPLCSGTTPKCSEGGAFKQCPVPITC</sequence>
<dbReference type="GeneID" id="18926780"/>
<evidence type="ECO:0000256" key="1">
    <source>
        <dbReference type="SAM" id="SignalP"/>
    </source>
</evidence>
<proteinExistence type="predicted"/>
<gene>
    <name evidence="2" type="ORF">MELLADRAFT_124485</name>
</gene>
<dbReference type="InParanoid" id="F4RI61"/>
<feature type="signal peptide" evidence="1">
    <location>
        <begin position="1"/>
        <end position="26"/>
    </location>
</feature>
<evidence type="ECO:0000313" key="3">
    <source>
        <dbReference type="Proteomes" id="UP000001072"/>
    </source>
</evidence>
<dbReference type="KEGG" id="mlr:MELLADRAFT_124485"/>
<reference evidence="3" key="1">
    <citation type="journal article" date="2011" name="Proc. Natl. Acad. Sci. U.S.A.">
        <title>Obligate biotrophy features unraveled by the genomic analysis of rust fungi.</title>
        <authorList>
            <person name="Duplessis S."/>
            <person name="Cuomo C.A."/>
            <person name="Lin Y.-C."/>
            <person name="Aerts A."/>
            <person name="Tisserant E."/>
            <person name="Veneault-Fourrey C."/>
            <person name="Joly D.L."/>
            <person name="Hacquard S."/>
            <person name="Amselem J."/>
            <person name="Cantarel B.L."/>
            <person name="Chiu R."/>
            <person name="Coutinho P.M."/>
            <person name="Feau N."/>
            <person name="Field M."/>
            <person name="Frey P."/>
            <person name="Gelhaye E."/>
            <person name="Goldberg J."/>
            <person name="Grabherr M.G."/>
            <person name="Kodira C.D."/>
            <person name="Kohler A."/>
            <person name="Kuees U."/>
            <person name="Lindquist E.A."/>
            <person name="Lucas S.M."/>
            <person name="Mago R."/>
            <person name="Mauceli E."/>
            <person name="Morin E."/>
            <person name="Murat C."/>
            <person name="Pangilinan J.L."/>
            <person name="Park R."/>
            <person name="Pearson M."/>
            <person name="Quesneville H."/>
            <person name="Rouhier N."/>
            <person name="Sakthikumar S."/>
            <person name="Salamov A.A."/>
            <person name="Schmutz J."/>
            <person name="Selles B."/>
            <person name="Shapiro H."/>
            <person name="Tanguay P."/>
            <person name="Tuskan G.A."/>
            <person name="Henrissat B."/>
            <person name="Van de Peer Y."/>
            <person name="Rouze P."/>
            <person name="Ellis J.G."/>
            <person name="Dodds P.N."/>
            <person name="Schein J.E."/>
            <person name="Zhong S."/>
            <person name="Hamelin R.C."/>
            <person name="Grigoriev I.V."/>
            <person name="Szabo L.J."/>
            <person name="Martin F."/>
        </authorList>
    </citation>
    <scope>NUCLEOTIDE SEQUENCE [LARGE SCALE GENOMIC DNA]</scope>
    <source>
        <strain evidence="3">98AG31 / pathotype 3-4-7</strain>
    </source>
</reference>
<dbReference type="AlphaFoldDB" id="F4RI61"/>
<keyword evidence="1" id="KW-0732">Signal</keyword>
<dbReference type="EMBL" id="GL883102">
    <property type="protein sequence ID" value="EGG07945.1"/>
    <property type="molecule type" value="Genomic_DNA"/>
</dbReference>
<protein>
    <submittedName>
        <fullName evidence="2">Secreted protein</fullName>
    </submittedName>
</protein>